<evidence type="ECO:0000259" key="2">
    <source>
        <dbReference type="Pfam" id="PF03551"/>
    </source>
</evidence>
<accession>A0ABV6RQE2</accession>
<evidence type="ECO:0000313" key="4">
    <source>
        <dbReference type="Proteomes" id="UP001589896"/>
    </source>
</evidence>
<dbReference type="InterPro" id="IPR036388">
    <property type="entry name" value="WH-like_DNA-bd_sf"/>
</dbReference>
<feature type="region of interest" description="Disordered" evidence="1">
    <location>
        <begin position="153"/>
        <end position="177"/>
    </location>
</feature>
<dbReference type="Gene3D" id="1.10.10.10">
    <property type="entry name" value="Winged helix-like DNA-binding domain superfamily/Winged helix DNA-binding domain"/>
    <property type="match status" value="1"/>
</dbReference>
<proteinExistence type="predicted"/>
<dbReference type="Proteomes" id="UP001589896">
    <property type="component" value="Unassembled WGS sequence"/>
</dbReference>
<dbReference type="InterPro" id="IPR005149">
    <property type="entry name" value="Tscrpt_reg_PadR_N"/>
</dbReference>
<keyword evidence="4" id="KW-1185">Reference proteome</keyword>
<reference evidence="3 4" key="1">
    <citation type="submission" date="2024-09" db="EMBL/GenBank/DDBJ databases">
        <authorList>
            <person name="Sun Q."/>
            <person name="Mori K."/>
        </authorList>
    </citation>
    <scope>NUCLEOTIDE SEQUENCE [LARGE SCALE GENOMIC DNA]</scope>
    <source>
        <strain evidence="3 4">KCTC 23076</strain>
    </source>
</reference>
<comment type="caution">
    <text evidence="3">The sequence shown here is derived from an EMBL/GenBank/DDBJ whole genome shotgun (WGS) entry which is preliminary data.</text>
</comment>
<dbReference type="SUPFAM" id="SSF46785">
    <property type="entry name" value="Winged helix' DNA-binding domain"/>
    <property type="match status" value="1"/>
</dbReference>
<evidence type="ECO:0000313" key="3">
    <source>
        <dbReference type="EMBL" id="MFC0678158.1"/>
    </source>
</evidence>
<gene>
    <name evidence="3" type="ORF">ACFFGH_09935</name>
</gene>
<protein>
    <submittedName>
        <fullName evidence="3">PadR family transcriptional regulator</fullName>
    </submittedName>
</protein>
<dbReference type="InterPro" id="IPR036390">
    <property type="entry name" value="WH_DNA-bd_sf"/>
</dbReference>
<dbReference type="Pfam" id="PF03551">
    <property type="entry name" value="PadR"/>
    <property type="match status" value="1"/>
</dbReference>
<name>A0ABV6RQE2_9GAMM</name>
<dbReference type="RefSeq" id="WP_386667762.1">
    <property type="nucleotide sequence ID" value="NZ_JBHLTG010000002.1"/>
</dbReference>
<dbReference type="EMBL" id="JBHLTG010000002">
    <property type="protein sequence ID" value="MFC0678158.1"/>
    <property type="molecule type" value="Genomic_DNA"/>
</dbReference>
<evidence type="ECO:0000256" key="1">
    <source>
        <dbReference type="SAM" id="MobiDB-lite"/>
    </source>
</evidence>
<organism evidence="3 4">
    <name type="scientific">Lysobacter korlensis</name>
    <dbReference type="NCBI Taxonomy" id="553636"/>
    <lineage>
        <taxon>Bacteria</taxon>
        <taxon>Pseudomonadati</taxon>
        <taxon>Pseudomonadota</taxon>
        <taxon>Gammaproteobacteria</taxon>
        <taxon>Lysobacterales</taxon>
        <taxon>Lysobacteraceae</taxon>
        <taxon>Lysobacter</taxon>
    </lineage>
</organism>
<sequence>MSLRDSLLVVLTLGPAYGYQLHAEVVERTRRSAALNPGQVYSTLDRLARDELLRPAGTTHDGLPLYALTDAGHGAAANALATPRGPDFAAMVDHVLLAQSVPGADVAGLIAAYRTVWRKPAGAAPTEPHRLAARRAQDELAKAAHRWLDALPRVQPWAPRADRPRRGRGLRQAEEPR</sequence>
<feature type="domain" description="Transcription regulator PadR N-terminal" evidence="2">
    <location>
        <begin position="7"/>
        <end position="75"/>
    </location>
</feature>